<dbReference type="SMART" id="SM00369">
    <property type="entry name" value="LRR_TYP"/>
    <property type="match status" value="3"/>
</dbReference>
<dbReference type="InterPro" id="IPR001611">
    <property type="entry name" value="Leu-rich_rpt"/>
</dbReference>
<sequence length="222" mass="25372">MHDLVRSMALKITRGKNLVLSRLYLKEIPNKGKWIKDLEKVSLMKNSMIEIPDGMSPACPKLITLILSDNPLKFIPDSFFSKLGNLCFLDLSTTDIEKLPNSLSNLENLKALNLRGCRHLVDIPDLGKLKKLRELDLSRTSIEKVPQGMEKSANLIFLSLIFAKSLKTLREGLFLNFPLLQCLRLPCHIEAPLEEILRLKHLEQFRGGMKNVSNFCKFNRCR</sequence>
<dbReference type="OrthoDB" id="1926275at2759"/>
<dbReference type="GO" id="GO:0051707">
    <property type="term" value="P:response to other organism"/>
    <property type="evidence" value="ECO:0007669"/>
    <property type="project" value="UniProtKB-ARBA"/>
</dbReference>
<organism evidence="3 4">
    <name type="scientific">Handroanthus impetiginosus</name>
    <dbReference type="NCBI Taxonomy" id="429701"/>
    <lineage>
        <taxon>Eukaryota</taxon>
        <taxon>Viridiplantae</taxon>
        <taxon>Streptophyta</taxon>
        <taxon>Embryophyta</taxon>
        <taxon>Tracheophyta</taxon>
        <taxon>Spermatophyta</taxon>
        <taxon>Magnoliopsida</taxon>
        <taxon>eudicotyledons</taxon>
        <taxon>Gunneridae</taxon>
        <taxon>Pentapetalae</taxon>
        <taxon>asterids</taxon>
        <taxon>lamiids</taxon>
        <taxon>Lamiales</taxon>
        <taxon>Bignoniaceae</taxon>
        <taxon>Crescentiina</taxon>
        <taxon>Tabebuia alliance</taxon>
        <taxon>Handroanthus</taxon>
    </lineage>
</organism>
<protein>
    <submittedName>
        <fullName evidence="3">Leucine-rich repeat (LRR) protein associated with apoptosis in muscle tissue</fullName>
    </submittedName>
</protein>
<dbReference type="PANTHER" id="PTHR47186">
    <property type="entry name" value="LEUCINE-RICH REPEAT-CONTAINING PROTEIN 57"/>
    <property type="match status" value="1"/>
</dbReference>
<keyword evidence="1" id="KW-0433">Leucine-rich repeat</keyword>
<dbReference type="EMBL" id="NKXS01000260">
    <property type="protein sequence ID" value="PIN25340.1"/>
    <property type="molecule type" value="Genomic_DNA"/>
</dbReference>
<dbReference type="STRING" id="429701.A0A2G9I6R9"/>
<name>A0A2G9I6R9_9LAMI</name>
<comment type="caution">
    <text evidence="3">The sequence shown here is derived from an EMBL/GenBank/DDBJ whole genome shotgun (WGS) entry which is preliminary data.</text>
</comment>
<proteinExistence type="predicted"/>
<dbReference type="InterPro" id="IPR003591">
    <property type="entry name" value="Leu-rich_rpt_typical-subtyp"/>
</dbReference>
<keyword evidence="2" id="KW-0677">Repeat</keyword>
<evidence type="ECO:0000313" key="3">
    <source>
        <dbReference type="EMBL" id="PIN25340.1"/>
    </source>
</evidence>
<evidence type="ECO:0000256" key="2">
    <source>
        <dbReference type="ARBA" id="ARBA00022737"/>
    </source>
</evidence>
<dbReference type="Proteomes" id="UP000231279">
    <property type="component" value="Unassembled WGS sequence"/>
</dbReference>
<dbReference type="InterPro" id="IPR032675">
    <property type="entry name" value="LRR_dom_sf"/>
</dbReference>
<evidence type="ECO:0000313" key="4">
    <source>
        <dbReference type="Proteomes" id="UP000231279"/>
    </source>
</evidence>
<gene>
    <name evidence="3" type="ORF">CDL12_01914</name>
</gene>
<dbReference type="SUPFAM" id="SSF52058">
    <property type="entry name" value="L domain-like"/>
    <property type="match status" value="1"/>
</dbReference>
<dbReference type="PANTHER" id="PTHR47186:SF20">
    <property type="entry name" value="DISEASE RESISTANCE PROTEIN RPS5-LIKE"/>
    <property type="match status" value="1"/>
</dbReference>
<dbReference type="Gene3D" id="3.80.10.10">
    <property type="entry name" value="Ribonuclease Inhibitor"/>
    <property type="match status" value="1"/>
</dbReference>
<dbReference type="GO" id="GO:0006952">
    <property type="term" value="P:defense response"/>
    <property type="evidence" value="ECO:0007669"/>
    <property type="project" value="UniProtKB-ARBA"/>
</dbReference>
<reference evidence="4" key="1">
    <citation type="journal article" date="2018" name="Gigascience">
        <title>Genome assembly of the Pink Ipe (Handroanthus impetiginosus, Bignoniaceae), a highly valued, ecologically keystone Neotropical timber forest tree.</title>
        <authorList>
            <person name="Silva-Junior O.B."/>
            <person name="Grattapaglia D."/>
            <person name="Novaes E."/>
            <person name="Collevatti R.G."/>
        </authorList>
    </citation>
    <scope>NUCLEOTIDE SEQUENCE [LARGE SCALE GENOMIC DNA]</scope>
    <source>
        <strain evidence="4">cv. UFG-1</strain>
    </source>
</reference>
<dbReference type="Pfam" id="PF13855">
    <property type="entry name" value="LRR_8"/>
    <property type="match status" value="1"/>
</dbReference>
<dbReference type="AlphaFoldDB" id="A0A2G9I6R9"/>
<keyword evidence="4" id="KW-1185">Reference proteome</keyword>
<accession>A0A2G9I6R9</accession>
<evidence type="ECO:0000256" key="1">
    <source>
        <dbReference type="ARBA" id="ARBA00022614"/>
    </source>
</evidence>